<dbReference type="AlphaFoldDB" id="A0A0F9GK43"/>
<accession>A0A0F9GK43</accession>
<gene>
    <name evidence="2" type="ORF">LCGC14_2111680</name>
</gene>
<evidence type="ECO:0000256" key="1">
    <source>
        <dbReference type="SAM" id="MobiDB-lite"/>
    </source>
</evidence>
<evidence type="ECO:0000313" key="2">
    <source>
        <dbReference type="EMBL" id="KKL69760.1"/>
    </source>
</evidence>
<organism evidence="2">
    <name type="scientific">marine sediment metagenome</name>
    <dbReference type="NCBI Taxonomy" id="412755"/>
    <lineage>
        <taxon>unclassified sequences</taxon>
        <taxon>metagenomes</taxon>
        <taxon>ecological metagenomes</taxon>
    </lineage>
</organism>
<feature type="compositionally biased region" description="Acidic residues" evidence="1">
    <location>
        <begin position="306"/>
        <end position="319"/>
    </location>
</feature>
<comment type="caution">
    <text evidence="2">The sequence shown here is derived from an EMBL/GenBank/DDBJ whole genome shotgun (WGS) entry which is preliminary data.</text>
</comment>
<evidence type="ECO:0008006" key="3">
    <source>
        <dbReference type="Google" id="ProtNLM"/>
    </source>
</evidence>
<proteinExistence type="predicted"/>
<reference evidence="2" key="1">
    <citation type="journal article" date="2015" name="Nature">
        <title>Complex archaea that bridge the gap between prokaryotes and eukaryotes.</title>
        <authorList>
            <person name="Spang A."/>
            <person name="Saw J.H."/>
            <person name="Jorgensen S.L."/>
            <person name="Zaremba-Niedzwiedzka K."/>
            <person name="Martijn J."/>
            <person name="Lind A.E."/>
            <person name="van Eijk R."/>
            <person name="Schleper C."/>
            <person name="Guy L."/>
            <person name="Ettema T.J."/>
        </authorList>
    </citation>
    <scope>NUCLEOTIDE SEQUENCE</scope>
</reference>
<name>A0A0F9GK43_9ZZZZ</name>
<feature type="region of interest" description="Disordered" evidence="1">
    <location>
        <begin position="286"/>
        <end position="319"/>
    </location>
</feature>
<sequence>VENSRTPASRLAIIGTPWGRHDLLQQLPTTGEYRKIKTPITKDGTYPGTPTWPEHYDEEAIDKLYNKDLSAGKLGFKRNQLLDLEANVDRHFTYTFFKDKIEDHWAIRMGIDFAALEAGASGMGRSFFSITVTTQDPVSGSWIVIDGFVGQIPQSRGEAVVVDMYNKYGRKPRVEIITVETAGSGRMFEQYLARLPINLPLVGESGGGIAKEVRWEATLEPNLAGERILISPKKHHPFLDELIVALNLYPNIPKRGDRAADILDSMVWAHYHAFLDYGDPVRRVKRNKPKEPNPYFGFGNPPEGGWWDESEDDDNDNLE</sequence>
<dbReference type="EMBL" id="LAZR01026112">
    <property type="protein sequence ID" value="KKL69760.1"/>
    <property type="molecule type" value="Genomic_DNA"/>
</dbReference>
<protein>
    <recommendedName>
        <fullName evidence="3">Terminase large subunit gp17-like C-terminal domain-containing protein</fullName>
    </recommendedName>
</protein>
<feature type="non-terminal residue" evidence="2">
    <location>
        <position position="1"/>
    </location>
</feature>